<keyword evidence="7" id="KW-0732">Signal</keyword>
<comment type="subcellular location">
    <subcellularLocation>
        <location evidence="1">Cell membrane</location>
        <topology evidence="1">Multi-pass membrane protein</topology>
    </subcellularLocation>
</comment>
<feature type="transmembrane region" description="Helical" evidence="6">
    <location>
        <begin position="61"/>
        <end position="80"/>
    </location>
</feature>
<reference evidence="8 9" key="1">
    <citation type="submission" date="2016-10" db="EMBL/GenBank/DDBJ databases">
        <title>Genome sequence of Streptomyces sp. MUSC 1.</title>
        <authorList>
            <person name="Lee L.-H."/>
            <person name="Ser H.-L."/>
            <person name="Law J.W.-F."/>
        </authorList>
    </citation>
    <scope>NUCLEOTIDE SEQUENCE [LARGE SCALE GENOMIC DNA]</scope>
    <source>
        <strain evidence="8 9">MUSC 1</strain>
    </source>
</reference>
<proteinExistence type="predicted"/>
<protein>
    <recommendedName>
        <fullName evidence="10">Sodium:proton antiporter</fullName>
    </recommendedName>
</protein>
<name>A0A1S2QL81_9ACTN</name>
<evidence type="ECO:0000313" key="8">
    <source>
        <dbReference type="EMBL" id="OIK06413.1"/>
    </source>
</evidence>
<keyword evidence="9" id="KW-1185">Reference proteome</keyword>
<accession>A0A1S2QL81</accession>
<evidence type="ECO:0000313" key="9">
    <source>
        <dbReference type="Proteomes" id="UP000179642"/>
    </source>
</evidence>
<evidence type="ECO:0000256" key="7">
    <source>
        <dbReference type="SAM" id="SignalP"/>
    </source>
</evidence>
<gene>
    <name evidence="8" type="ORF">BIV23_08530</name>
</gene>
<dbReference type="RefSeq" id="WP_071380143.1">
    <property type="nucleotide sequence ID" value="NZ_MLYO01000015.1"/>
</dbReference>
<feature type="signal peptide" evidence="7">
    <location>
        <begin position="1"/>
        <end position="22"/>
    </location>
</feature>
<keyword evidence="5 6" id="KW-0472">Membrane</keyword>
<evidence type="ECO:0000256" key="3">
    <source>
        <dbReference type="ARBA" id="ARBA00022692"/>
    </source>
</evidence>
<evidence type="ECO:0000256" key="6">
    <source>
        <dbReference type="SAM" id="Phobius"/>
    </source>
</evidence>
<evidence type="ECO:0000256" key="2">
    <source>
        <dbReference type="ARBA" id="ARBA00022475"/>
    </source>
</evidence>
<comment type="caution">
    <text evidence="8">The sequence shown here is derived from an EMBL/GenBank/DDBJ whole genome shotgun (WGS) entry which is preliminary data.</text>
</comment>
<feature type="transmembrane region" description="Helical" evidence="6">
    <location>
        <begin position="32"/>
        <end position="49"/>
    </location>
</feature>
<dbReference type="GO" id="GO:0005886">
    <property type="term" value="C:plasma membrane"/>
    <property type="evidence" value="ECO:0007669"/>
    <property type="project" value="UniProtKB-SubCell"/>
</dbReference>
<keyword evidence="3 6" id="KW-0812">Transmembrane</keyword>
<keyword evidence="4 6" id="KW-1133">Transmembrane helix</keyword>
<sequence>MNAWLLAIAVMLTLGMPPCVWAAGRDSAVERLAGLSLATSVVTAVLLLTAQGFGRSSFADLGLVLAVLGPTGTLVFSRFLGGRSIEAPGARTHGNP</sequence>
<dbReference type="GO" id="GO:0015075">
    <property type="term" value="F:monoatomic ion transmembrane transporter activity"/>
    <property type="evidence" value="ECO:0007669"/>
    <property type="project" value="InterPro"/>
</dbReference>
<evidence type="ECO:0000256" key="1">
    <source>
        <dbReference type="ARBA" id="ARBA00004651"/>
    </source>
</evidence>
<organism evidence="8 9">
    <name type="scientific">Streptomyces monashensis</name>
    <dbReference type="NCBI Taxonomy" id="1678012"/>
    <lineage>
        <taxon>Bacteria</taxon>
        <taxon>Bacillati</taxon>
        <taxon>Actinomycetota</taxon>
        <taxon>Actinomycetes</taxon>
        <taxon>Kitasatosporales</taxon>
        <taxon>Streptomycetaceae</taxon>
        <taxon>Streptomyces</taxon>
    </lineage>
</organism>
<dbReference type="Proteomes" id="UP000179642">
    <property type="component" value="Unassembled WGS sequence"/>
</dbReference>
<keyword evidence="2" id="KW-1003">Cell membrane</keyword>
<feature type="chain" id="PRO_5010258822" description="Sodium:proton antiporter" evidence="7">
    <location>
        <begin position="23"/>
        <end position="96"/>
    </location>
</feature>
<dbReference type="InterPro" id="IPR007208">
    <property type="entry name" value="MrpF/PhaF-like"/>
</dbReference>
<evidence type="ECO:0008006" key="10">
    <source>
        <dbReference type="Google" id="ProtNLM"/>
    </source>
</evidence>
<dbReference type="AlphaFoldDB" id="A0A1S2QL81"/>
<dbReference type="EMBL" id="MLYO01000015">
    <property type="protein sequence ID" value="OIK06413.1"/>
    <property type="molecule type" value="Genomic_DNA"/>
</dbReference>
<evidence type="ECO:0000256" key="4">
    <source>
        <dbReference type="ARBA" id="ARBA00022989"/>
    </source>
</evidence>
<evidence type="ECO:0000256" key="5">
    <source>
        <dbReference type="ARBA" id="ARBA00023136"/>
    </source>
</evidence>
<dbReference type="Pfam" id="PF04066">
    <property type="entry name" value="MrpF_PhaF"/>
    <property type="match status" value="1"/>
</dbReference>